<dbReference type="GO" id="GO:0005576">
    <property type="term" value="C:extracellular region"/>
    <property type="evidence" value="ECO:0007669"/>
    <property type="project" value="UniProtKB-SubCell"/>
</dbReference>
<dbReference type="PANTHER" id="PTHR21364">
    <property type="entry name" value="GENERAL ODORANT-BINDING PROTEIN 19A"/>
    <property type="match status" value="1"/>
</dbReference>
<dbReference type="CDD" id="cd23992">
    <property type="entry name" value="PBP_GOBP"/>
    <property type="match status" value="1"/>
</dbReference>
<keyword evidence="3" id="KW-0964">Secreted</keyword>
<dbReference type="OMA" id="CYTRCIA"/>
<dbReference type="Pfam" id="PF01395">
    <property type="entry name" value="PBP_GOBP"/>
    <property type="match status" value="1"/>
</dbReference>
<keyword evidence="4" id="KW-0812">Transmembrane</keyword>
<comment type="subcellular location">
    <subcellularLocation>
        <location evidence="1">Secreted</location>
    </subcellularLocation>
</comment>
<evidence type="ECO:0000256" key="4">
    <source>
        <dbReference type="SAM" id="Phobius"/>
    </source>
</evidence>
<dbReference type="SMART" id="SM00708">
    <property type="entry name" value="PhBP"/>
    <property type="match status" value="1"/>
</dbReference>
<dbReference type="GO" id="GO:0035275">
    <property type="term" value="F:dibutyl phthalate binding"/>
    <property type="evidence" value="ECO:0007669"/>
    <property type="project" value="TreeGrafter"/>
</dbReference>
<organism evidence="5">
    <name type="scientific">Culicoides sonorensis</name>
    <name type="common">Biting midge</name>
    <dbReference type="NCBI Taxonomy" id="179676"/>
    <lineage>
        <taxon>Eukaryota</taxon>
        <taxon>Metazoa</taxon>
        <taxon>Ecdysozoa</taxon>
        <taxon>Arthropoda</taxon>
        <taxon>Hexapoda</taxon>
        <taxon>Insecta</taxon>
        <taxon>Pterygota</taxon>
        <taxon>Neoptera</taxon>
        <taxon>Endopterygota</taxon>
        <taxon>Diptera</taxon>
        <taxon>Nematocera</taxon>
        <taxon>Chironomoidea</taxon>
        <taxon>Ceratopogonidae</taxon>
        <taxon>Ceratopogoninae</taxon>
        <taxon>Culicoides</taxon>
        <taxon>Monoculicoides</taxon>
    </lineage>
</organism>
<dbReference type="InterPro" id="IPR006170">
    <property type="entry name" value="PBP/GOBP"/>
</dbReference>
<dbReference type="GO" id="GO:0042048">
    <property type="term" value="P:olfactory behavior"/>
    <property type="evidence" value="ECO:0007669"/>
    <property type="project" value="TreeGrafter"/>
</dbReference>
<keyword evidence="4" id="KW-1133">Transmembrane helix</keyword>
<feature type="transmembrane region" description="Helical" evidence="4">
    <location>
        <begin position="12"/>
        <end position="31"/>
    </location>
</feature>
<gene>
    <name evidence="5" type="primary">CSON009378</name>
</gene>
<dbReference type="Gene3D" id="1.10.238.20">
    <property type="entry name" value="Pheromone/general odorant binding protein domain"/>
    <property type="match status" value="1"/>
</dbReference>
<dbReference type="FunFam" id="1.10.238.20:FF:000001">
    <property type="entry name" value="General odorant-binding protein lush"/>
    <property type="match status" value="1"/>
</dbReference>
<dbReference type="AlphaFoldDB" id="A0A336M5I0"/>
<dbReference type="VEuPathDB" id="VectorBase:CSON009378"/>
<reference evidence="5" key="1">
    <citation type="submission" date="2018-07" db="EMBL/GenBank/DDBJ databases">
        <authorList>
            <person name="Quirk P.G."/>
            <person name="Krulwich T.A."/>
        </authorList>
    </citation>
    <scope>NUCLEOTIDE SEQUENCE</scope>
</reference>
<name>A0A336M5I0_CULSO</name>
<evidence type="ECO:0000256" key="1">
    <source>
        <dbReference type="ARBA" id="ARBA00004613"/>
    </source>
</evidence>
<keyword evidence="4" id="KW-0472">Membrane</keyword>
<accession>A0A336M5I0</accession>
<dbReference type="InterPro" id="IPR036728">
    <property type="entry name" value="PBP_GOBP_sf"/>
</dbReference>
<dbReference type="PANTHER" id="PTHR21364:SF1">
    <property type="entry name" value="GENERAL ODORANT-BINDING PROTEIN LUSH"/>
    <property type="match status" value="1"/>
</dbReference>
<dbReference type="GO" id="GO:0005549">
    <property type="term" value="F:odorant binding"/>
    <property type="evidence" value="ECO:0007669"/>
    <property type="project" value="InterPro"/>
</dbReference>
<sequence length="155" mass="17548">MFSFFHNGCQVLVCNLIIIFLGLVIHFNEAAMTMKQLEKTMETLRNTCTPQFPSLSQDMLNGIKTGGFLEDNKDLKCYIKCIADMAGTTTKKGDIDMKKSNNQIESLIPLEMKDHAKAALNACKEVSKNYKDPCEKVFYTAKCSYEFGPDKFMFP</sequence>
<proteinExistence type="inferred from homology"/>
<comment type="similarity">
    <text evidence="2">Belongs to the PBP/GOBP family.</text>
</comment>
<protein>
    <submittedName>
        <fullName evidence="5">CSON009378 protein</fullName>
    </submittedName>
</protein>
<dbReference type="SUPFAM" id="SSF47565">
    <property type="entry name" value="Insect pheromone/odorant-binding proteins"/>
    <property type="match status" value="1"/>
</dbReference>
<dbReference type="GO" id="GO:0007608">
    <property type="term" value="P:sensory perception of smell"/>
    <property type="evidence" value="ECO:0007669"/>
    <property type="project" value="TreeGrafter"/>
</dbReference>
<evidence type="ECO:0000256" key="2">
    <source>
        <dbReference type="ARBA" id="ARBA00008098"/>
    </source>
</evidence>
<evidence type="ECO:0000256" key="3">
    <source>
        <dbReference type="ARBA" id="ARBA00022525"/>
    </source>
</evidence>
<dbReference type="EMBL" id="UFQT01000371">
    <property type="protein sequence ID" value="SSX23627.1"/>
    <property type="molecule type" value="Genomic_DNA"/>
</dbReference>
<evidence type="ECO:0000313" key="5">
    <source>
        <dbReference type="EMBL" id="SSX23627.1"/>
    </source>
</evidence>